<feature type="compositionally biased region" description="Basic residues" evidence="1">
    <location>
        <begin position="142"/>
        <end position="163"/>
    </location>
</feature>
<dbReference type="GO" id="GO:0016301">
    <property type="term" value="F:kinase activity"/>
    <property type="evidence" value="ECO:0007669"/>
    <property type="project" value="UniProtKB-KW"/>
</dbReference>
<keyword evidence="2" id="KW-0808">Transferase</keyword>
<dbReference type="EMBL" id="CM000781">
    <property type="protein sequence ID" value="AQK74789.1"/>
    <property type="molecule type" value="Genomic_DNA"/>
</dbReference>
<proteinExistence type="predicted"/>
<name>A0A1D6HK03_MAIZE</name>
<keyword evidence="2" id="KW-0418">Kinase</keyword>
<dbReference type="AlphaFoldDB" id="A0A1D6HK03"/>
<feature type="region of interest" description="Disordered" evidence="1">
    <location>
        <begin position="1"/>
        <end position="70"/>
    </location>
</feature>
<organism evidence="2">
    <name type="scientific">Zea mays</name>
    <name type="common">Maize</name>
    <dbReference type="NCBI Taxonomy" id="4577"/>
    <lineage>
        <taxon>Eukaryota</taxon>
        <taxon>Viridiplantae</taxon>
        <taxon>Streptophyta</taxon>
        <taxon>Embryophyta</taxon>
        <taxon>Tracheophyta</taxon>
        <taxon>Spermatophyta</taxon>
        <taxon>Magnoliopsida</taxon>
        <taxon>Liliopsida</taxon>
        <taxon>Poales</taxon>
        <taxon>Poaceae</taxon>
        <taxon>PACMAD clade</taxon>
        <taxon>Panicoideae</taxon>
        <taxon>Andropogonodae</taxon>
        <taxon>Andropogoneae</taxon>
        <taxon>Tripsacinae</taxon>
        <taxon>Zea</taxon>
    </lineage>
</organism>
<feature type="compositionally biased region" description="Basic residues" evidence="1">
    <location>
        <begin position="15"/>
        <end position="24"/>
    </location>
</feature>
<reference evidence="2" key="1">
    <citation type="submission" date="2015-12" db="EMBL/GenBank/DDBJ databases">
        <title>Update maize B73 reference genome by single molecule sequencing technologies.</title>
        <authorList>
            <consortium name="Maize Genome Sequencing Project"/>
            <person name="Ware D."/>
        </authorList>
    </citation>
    <scope>NUCLEOTIDE SEQUENCE</scope>
    <source>
        <tissue evidence="2">Seedling</tissue>
    </source>
</reference>
<evidence type="ECO:0000256" key="1">
    <source>
        <dbReference type="SAM" id="MobiDB-lite"/>
    </source>
</evidence>
<feature type="region of interest" description="Disordered" evidence="1">
    <location>
        <begin position="94"/>
        <end position="163"/>
    </location>
</feature>
<feature type="compositionally biased region" description="Basic and acidic residues" evidence="1">
    <location>
        <begin position="25"/>
        <end position="48"/>
    </location>
</feature>
<dbReference type="EMBL" id="CM000781">
    <property type="protein sequence ID" value="AQK74786.1"/>
    <property type="molecule type" value="Genomic_DNA"/>
</dbReference>
<protein>
    <submittedName>
        <fullName evidence="2">Serine/threonine-protein kinase WNK (With No Lysine)-related</fullName>
    </submittedName>
</protein>
<gene>
    <name evidence="2" type="ORF">ZEAMMB73_Zm00001d018006</name>
</gene>
<evidence type="ECO:0000313" key="2">
    <source>
        <dbReference type="EMBL" id="AQK74786.1"/>
    </source>
</evidence>
<feature type="compositionally biased region" description="Low complexity" evidence="1">
    <location>
        <begin position="52"/>
        <end position="62"/>
    </location>
</feature>
<sequence>MGGSVQVWHQDHRSDRRQRRRRAAWLHEEGGGGPELRGDAAPEVRLPGEHPGGAAAAPVVGRVPGGRHRWPRRRRRGLQLAAWTRHAAAGGALRPLRPVSGRGGADAHRTVDEQPGGAAVEAAVGRPCGGRDGQQRGDGRRGARRAPRHGRRSGRRERRREHQRCCRRRSILLRERGQAQRGILVRLRLSVSSWCTYVRMRLASGRGSCDVSFLERAALQHDYSTWNQSCVVLCTTCPWSSRTSTYVRTCVYCTRSIGR</sequence>
<accession>A0A1D6HK03</accession>